<evidence type="ECO:0000313" key="2">
    <source>
        <dbReference type="EMBL" id="KKW41872.1"/>
    </source>
</evidence>
<protein>
    <recommendedName>
        <fullName evidence="1">DUF5615 domain-containing protein</fullName>
    </recommendedName>
</protein>
<accession>A0A0G2AKT5</accession>
<feature type="domain" description="DUF5615" evidence="1">
    <location>
        <begin position="1"/>
        <end position="108"/>
    </location>
</feature>
<sequence length="116" mass="13025">MKIVLDESVSYGLVEILLRDGHQIVAIANSAASGNADEEVFTRACDSESVLITRDYHLTNPRRYPSEKTGGIIFIRHGNLTSEEEILLVTRFLSTQPHTELRGRLVTLCKDSVRIR</sequence>
<organism evidence="2 3">
    <name type="scientific">Candidatus Magasanikbacteria bacterium GW2011_GWA2_56_11</name>
    <dbReference type="NCBI Taxonomy" id="1619044"/>
    <lineage>
        <taxon>Bacteria</taxon>
        <taxon>Candidatus Magasanikiibacteriota</taxon>
    </lineage>
</organism>
<dbReference type="Proteomes" id="UP000033870">
    <property type="component" value="Unassembled WGS sequence"/>
</dbReference>
<dbReference type="EMBL" id="LCRX01000013">
    <property type="protein sequence ID" value="KKW41872.1"/>
    <property type="molecule type" value="Genomic_DNA"/>
</dbReference>
<name>A0A0G2AKT5_9BACT</name>
<gene>
    <name evidence="2" type="ORF">UY92_C0013G0071</name>
</gene>
<dbReference type="STRING" id="1619044.UY92_C0013G0071"/>
<dbReference type="Pfam" id="PF18480">
    <property type="entry name" value="DUF5615"/>
    <property type="match status" value="1"/>
</dbReference>
<dbReference type="InterPro" id="IPR041049">
    <property type="entry name" value="DUF5615"/>
</dbReference>
<proteinExistence type="predicted"/>
<evidence type="ECO:0000313" key="3">
    <source>
        <dbReference type="Proteomes" id="UP000033870"/>
    </source>
</evidence>
<comment type="caution">
    <text evidence="2">The sequence shown here is derived from an EMBL/GenBank/DDBJ whole genome shotgun (WGS) entry which is preliminary data.</text>
</comment>
<reference evidence="2 3" key="1">
    <citation type="journal article" date="2015" name="Nature">
        <title>rRNA introns, odd ribosomes, and small enigmatic genomes across a large radiation of phyla.</title>
        <authorList>
            <person name="Brown C.T."/>
            <person name="Hug L.A."/>
            <person name="Thomas B.C."/>
            <person name="Sharon I."/>
            <person name="Castelle C.J."/>
            <person name="Singh A."/>
            <person name="Wilkins M.J."/>
            <person name="Williams K.H."/>
            <person name="Banfield J.F."/>
        </authorList>
    </citation>
    <scope>NUCLEOTIDE SEQUENCE [LARGE SCALE GENOMIC DNA]</scope>
</reference>
<dbReference type="AlphaFoldDB" id="A0A0G2AKT5"/>
<evidence type="ECO:0000259" key="1">
    <source>
        <dbReference type="Pfam" id="PF18480"/>
    </source>
</evidence>